<reference evidence="3 4" key="1">
    <citation type="submission" date="2016-06" db="EMBL/GenBank/DDBJ databases">
        <title>Complete genome sequence of a deep-branching marine Gamma Proteobacterium Woeseia oceani type strain XK5.</title>
        <authorList>
            <person name="Mu D."/>
            <person name="Du Z."/>
        </authorList>
    </citation>
    <scope>NUCLEOTIDE SEQUENCE [LARGE SCALE GENOMIC DNA]</scope>
    <source>
        <strain evidence="3 4">XK5</strain>
    </source>
</reference>
<keyword evidence="4" id="KW-1185">Reference proteome</keyword>
<proteinExistence type="predicted"/>
<feature type="signal peptide" evidence="1">
    <location>
        <begin position="1"/>
        <end position="18"/>
    </location>
</feature>
<name>A0A193LBZ0_9GAMM</name>
<dbReference type="Proteomes" id="UP000092695">
    <property type="component" value="Chromosome"/>
</dbReference>
<dbReference type="RefSeq" id="WP_068612021.1">
    <property type="nucleotide sequence ID" value="NZ_CP016268.1"/>
</dbReference>
<dbReference type="STRING" id="1548547.BA177_01215"/>
<feature type="chain" id="PRO_5008260008" description="TraK C-terminal domain-containing protein" evidence="1">
    <location>
        <begin position="19"/>
        <end position="244"/>
    </location>
</feature>
<gene>
    <name evidence="3" type="ORF">BA177_01215</name>
</gene>
<feature type="domain" description="TraK C-terminal" evidence="2">
    <location>
        <begin position="122"/>
        <end position="226"/>
    </location>
</feature>
<evidence type="ECO:0000313" key="3">
    <source>
        <dbReference type="EMBL" id="ANO50022.1"/>
    </source>
</evidence>
<evidence type="ECO:0000313" key="4">
    <source>
        <dbReference type="Proteomes" id="UP000092695"/>
    </source>
</evidence>
<dbReference type="InterPro" id="IPR055397">
    <property type="entry name" value="TraK_C"/>
</dbReference>
<dbReference type="EMBL" id="CP016268">
    <property type="protein sequence ID" value="ANO50022.1"/>
    <property type="molecule type" value="Genomic_DNA"/>
</dbReference>
<organism evidence="3 4">
    <name type="scientific">Woeseia oceani</name>
    <dbReference type="NCBI Taxonomy" id="1548547"/>
    <lineage>
        <taxon>Bacteria</taxon>
        <taxon>Pseudomonadati</taxon>
        <taxon>Pseudomonadota</taxon>
        <taxon>Gammaproteobacteria</taxon>
        <taxon>Woeseiales</taxon>
        <taxon>Woeseiaceae</taxon>
        <taxon>Woeseia</taxon>
    </lineage>
</organism>
<dbReference type="AlphaFoldDB" id="A0A193LBZ0"/>
<sequence length="244" mass="27014">MTIRWVLLLLLPVSTAFAGQTLEVEPGGTYQVRAAANDLTSIGMADNLRLQAVFGMESLVTISKDEAFGRVIIKPVSGQAFTLIVTDENGDSYSLEVTPVAGPGEVITLKRKSHRMNEALLKAERDLPFTRRLKRTLKQVAQGQVPAGYELKRRDVTVPLWVEADIRLVAVYRGAMTIEHYVLQNVSGSDMRLDEREFRTLGSVRSVAIRRHHLPPEADTDVYIVRDAGVGDAGSLRGESRERT</sequence>
<keyword evidence="1" id="KW-0732">Signal</keyword>
<accession>A0A193LBZ0</accession>
<evidence type="ECO:0000259" key="2">
    <source>
        <dbReference type="Pfam" id="PF23536"/>
    </source>
</evidence>
<dbReference type="KEGG" id="woc:BA177_01215"/>
<evidence type="ECO:0000256" key="1">
    <source>
        <dbReference type="SAM" id="SignalP"/>
    </source>
</evidence>
<protein>
    <recommendedName>
        <fullName evidence="2">TraK C-terminal domain-containing protein</fullName>
    </recommendedName>
</protein>
<dbReference type="Pfam" id="PF23536">
    <property type="entry name" value="TraK_C"/>
    <property type="match status" value="1"/>
</dbReference>